<dbReference type="AlphaFoldDB" id="A0A0N9MS72"/>
<evidence type="ECO:0000313" key="3">
    <source>
        <dbReference type="Proteomes" id="UP000063789"/>
    </source>
</evidence>
<dbReference type="PATRIC" id="fig|1136941.3.peg.3565"/>
<feature type="domain" description="RNase H type-1" evidence="1">
    <location>
        <begin position="139"/>
        <end position="281"/>
    </location>
</feature>
<sequence length="317" mass="34422">MKEAPMSPIPVARPLAPGIILPRRLPRHTVHLAVSRSQFGRCRYLATSTLGRWSAIVATDHPRVALLDAVQAVRSAIPDGHIARVAVRLAGPAMTRPLLTDFEACFPQMLIERETAADGAALDRIQADLDARMRADAACVPPLVVATDGSVVKKATGSGWLTELGDHGLRTYPARPYWNHGYRVIAAELRAVASAMDAIPHRRLQFLIDSRPAITALLRWQRSGPSALSTFDNAVDDSRTLSRLRTRVGDERERLDFTWVPGHGGVPLNEGADSLAKLARLRMQGVVPVDEYPTRAAAIATAFADQHRAGTHESVAA</sequence>
<keyword evidence="3" id="KW-1185">Reference proteome</keyword>
<proteinExistence type="predicted"/>
<evidence type="ECO:0000313" key="2">
    <source>
        <dbReference type="EMBL" id="ALG85946.1"/>
    </source>
</evidence>
<evidence type="ECO:0000259" key="1">
    <source>
        <dbReference type="PROSITE" id="PS50879"/>
    </source>
</evidence>
<dbReference type="KEGG" id="goq:ACH46_17445"/>
<dbReference type="PROSITE" id="PS50879">
    <property type="entry name" value="RNASE_H_1"/>
    <property type="match status" value="1"/>
</dbReference>
<dbReference type="InterPro" id="IPR012337">
    <property type="entry name" value="RNaseH-like_sf"/>
</dbReference>
<dbReference type="STRING" id="1136941.ACH46_17445"/>
<organism evidence="2 3">
    <name type="scientific">Gordonia phthalatica</name>
    <dbReference type="NCBI Taxonomy" id="1136941"/>
    <lineage>
        <taxon>Bacteria</taxon>
        <taxon>Bacillati</taxon>
        <taxon>Actinomycetota</taxon>
        <taxon>Actinomycetes</taxon>
        <taxon>Mycobacteriales</taxon>
        <taxon>Gordoniaceae</taxon>
        <taxon>Gordonia</taxon>
    </lineage>
</organism>
<dbReference type="SUPFAM" id="SSF53098">
    <property type="entry name" value="Ribonuclease H-like"/>
    <property type="match status" value="1"/>
</dbReference>
<gene>
    <name evidence="2" type="ORF">ACH46_17445</name>
</gene>
<dbReference type="EMBL" id="CP011853">
    <property type="protein sequence ID" value="ALG85946.1"/>
    <property type="molecule type" value="Genomic_DNA"/>
</dbReference>
<dbReference type="InterPro" id="IPR036397">
    <property type="entry name" value="RNaseH_sf"/>
</dbReference>
<dbReference type="GO" id="GO:0003676">
    <property type="term" value="F:nucleic acid binding"/>
    <property type="evidence" value="ECO:0007669"/>
    <property type="project" value="InterPro"/>
</dbReference>
<dbReference type="Pfam" id="PF00075">
    <property type="entry name" value="RNase_H"/>
    <property type="match status" value="1"/>
</dbReference>
<protein>
    <recommendedName>
        <fullName evidence="1">RNase H type-1 domain-containing protein</fullName>
    </recommendedName>
</protein>
<dbReference type="GO" id="GO:0004523">
    <property type="term" value="F:RNA-DNA hybrid ribonuclease activity"/>
    <property type="evidence" value="ECO:0007669"/>
    <property type="project" value="InterPro"/>
</dbReference>
<name>A0A0N9MS72_9ACTN</name>
<dbReference type="Proteomes" id="UP000063789">
    <property type="component" value="Chromosome"/>
</dbReference>
<dbReference type="InterPro" id="IPR002156">
    <property type="entry name" value="RNaseH_domain"/>
</dbReference>
<dbReference type="Gene3D" id="3.30.420.10">
    <property type="entry name" value="Ribonuclease H-like superfamily/Ribonuclease H"/>
    <property type="match status" value="1"/>
</dbReference>
<reference evidence="2 3" key="2">
    <citation type="journal article" date="2017" name="Int. J. Syst. Evol. Microbiol.">
        <title>Gordonia phthalatica sp. nov., a di-n-butyl phthalate-degrading bacterium isolated from activated sludge.</title>
        <authorList>
            <person name="Jin D."/>
            <person name="Kong X."/>
            <person name="Jia M."/>
            <person name="Yu X."/>
            <person name="Wang X."/>
            <person name="Zhuang X."/>
            <person name="Deng Y."/>
            <person name="Bai Z."/>
        </authorList>
    </citation>
    <scope>NUCLEOTIDE SEQUENCE [LARGE SCALE GENOMIC DNA]</scope>
    <source>
        <strain evidence="2 3">QH-11</strain>
    </source>
</reference>
<reference evidence="3" key="1">
    <citation type="submission" date="2015-06" db="EMBL/GenBank/DDBJ databases">
        <title>Complete genome sequence and metabolic analysis of phthalate degradation pathway in Gordonia sp. QH-11.</title>
        <authorList>
            <person name="Jin D."/>
            <person name="Kong X."/>
            <person name="Bai Z."/>
        </authorList>
    </citation>
    <scope>NUCLEOTIDE SEQUENCE [LARGE SCALE GENOMIC DNA]</scope>
    <source>
        <strain evidence="3">QH-11</strain>
    </source>
</reference>
<accession>A0A0N9MS72</accession>